<feature type="transmembrane region" description="Helical" evidence="13">
    <location>
        <begin position="393"/>
        <end position="412"/>
    </location>
</feature>
<evidence type="ECO:0000256" key="7">
    <source>
        <dbReference type="ARBA" id="ARBA00022692"/>
    </source>
</evidence>
<feature type="compositionally biased region" description="Polar residues" evidence="12">
    <location>
        <begin position="29"/>
        <end position="39"/>
    </location>
</feature>
<feature type="compositionally biased region" description="Low complexity" evidence="12">
    <location>
        <begin position="81"/>
        <end position="92"/>
    </location>
</feature>
<proteinExistence type="predicted"/>
<keyword evidence="16" id="KW-1185">Reference proteome</keyword>
<feature type="compositionally biased region" description="Basic and acidic residues" evidence="12">
    <location>
        <begin position="1533"/>
        <end position="1543"/>
    </location>
</feature>
<dbReference type="GO" id="GO:0006031">
    <property type="term" value="P:chitin biosynthetic process"/>
    <property type="evidence" value="ECO:0007669"/>
    <property type="project" value="TreeGrafter"/>
</dbReference>
<feature type="region of interest" description="Disordered" evidence="12">
    <location>
        <begin position="745"/>
        <end position="821"/>
    </location>
</feature>
<dbReference type="InterPro" id="IPR029044">
    <property type="entry name" value="Nucleotide-diphossugar_trans"/>
</dbReference>
<evidence type="ECO:0000256" key="10">
    <source>
        <dbReference type="ARBA" id="ARBA00023180"/>
    </source>
</evidence>
<sequence>MSRSSNPSSPPPLSTSSSSVGGASYTSPPSSYRQPSGAPSNLLPRPPLLQFSQSSYDDSRGGSFATYASADPFASRPEPPQQQKSFQSVSFQEGQQPSKRMSNDPQNTAAASQQSNRFSAASNKSRGGSKDMSANRNSLGNTKDGVTSRTNLIMQQPQANRPISASSLTADPEAGFSAANPNSDMRRKRSLVRPDRERMDPNHRQWYYRNHAAQMETMDSQGGPGRPLGFAPSTTGHLPQHGAAPQGMTQYALQGPGGGVSGLGVAPANLPPGGLGRVAPPGGLMGMGGAAGGGLRRGKSILGRDEDQVESGINILKRGVSLRRSKSQGGGSAPKEVPRDLGEFRASKIAPGPVGPWMIYCYLLTICCPAPMLRCMGIETPEQQRAWREKMGLIGIIVMMMTAVGYLTFGFTQTVCGSKASRFHAYDVDVGSMVFYGYDWSFDKFFHPQVPPFQLPGLYNHSNPVYSQPWSAGGKDGSLLFQQVDGKCLGIITAKQSSKGTLTPAGGPSQYFSCSIIDASGKAFYTNATQCHSQSVTNNFLNFQTDNLAKNGFKREGQVFYNWSQVEDPNRNLAVWKSSVLDLGRLNQIDITLVNYPQLFTSLKNGNSSYRGRDVTSLVFRQRNDALFDCLEQILRVGFVDSKTIGCVAADVELYISLVFIVGTVLIKFLMAVMFGWFLSWRLGNYGHNETYEQRMKRAAEIESWTDDIYRPAPASYRPNVRKHRSILPTTSRFSVINPAFSNKAVSGGSKHPPAASSRAFSEKMSTTGSRSPITKGGRLGISPSGTPPGSPMLRGVRSSTSLAGGGNSRRSSFSNDASSGGGGGGMMSVCPFPLHNVVQQPPPDFEPFGFPLAHTICLVTAYSESLEGVRTTLDSLATTDYPNSHKLLLVIADGIVKGAGSSISTPDICLSMMKELVVPAEDIEGNSYVAIADGYKRHNMAKVYAGFYDYDDSTVERSKQQRVPMILIAKCGTPLEAESAKPGNRGKRDSQVLLMAFMQKVMFDERMTLFEYEFFNAIWRVTGVSPDNYEIVLMVDADTKVFPDSLSRMVSCMVEDPEIMGLCGETKIANKAETWVTMIQVFEYYISHHQNKAFEACFGGVTCLPGCFSAYRIKAPKGPNGYWVPILANPDIVEHYSENVVDTLHKKNLLLLGEDRYLTTLMLKTFPKRKMMFVPQAVCKTVVPDTFWILLSQRRRWINSTVHNLAELIQVQDLCGTFCFSMRFVIFMELVGTLVLPAALAFTLYVVVIATIPSKPFPLIPLILLGVLFGLPGILIVVTSRRLNYVFWMFVYLLSLPIWNFVFPAYAFWHMDDFSWGATRVVQGDKGGHHGDAEGKFDPTNIVMKRWAEFERERRWKSGTHSRDSTYDVVHRVPTPERQGSTRYSLVSSDTFHSNASPFEGPGGRANLLAGAAAAGQAGPGGMLELPGSIGPDGQRRSGSPAGAVGRRNVSPSASAQSHGSSPPGAGPIPRLGAQQDYPSSQLFSSDVDEEKRPMISSGGSSPDPESRANIFASPGMPAQRGPAPPRPQVGEVRHGTVRSEQKYPSANEFAFQQAFSAEPEEAENLGVSLPPRLPASIAAAASGPAPTPRPVPAGGRPSNRGVSLVDDGPVASTQGGQFRQVTRGARRMSAQSPTVTSPTSSAGGALPGAVLPPAPRNGTGHATHESLPANVMRPSGGPNRQ</sequence>
<comment type="caution">
    <text evidence="15">The sequence shown here is derived from an EMBL/GenBank/DDBJ whole genome shotgun (WGS) entry which is preliminary data.</text>
</comment>
<dbReference type="Proteomes" id="UP001176517">
    <property type="component" value="Unassembled WGS sequence"/>
</dbReference>
<evidence type="ECO:0000256" key="12">
    <source>
        <dbReference type="SAM" id="MobiDB-lite"/>
    </source>
</evidence>
<evidence type="ECO:0000313" key="15">
    <source>
        <dbReference type="EMBL" id="KAK0549778.1"/>
    </source>
</evidence>
<feature type="transmembrane region" description="Helical" evidence="13">
    <location>
        <begin position="1231"/>
        <end position="1253"/>
    </location>
</feature>
<keyword evidence="8 13" id="KW-1133">Transmembrane helix</keyword>
<keyword evidence="4" id="KW-1003">Cell membrane</keyword>
<name>A0AAN6JRK4_9BASI</name>
<organism evidence="15 16">
    <name type="scientific">Tilletia horrida</name>
    <dbReference type="NCBI Taxonomy" id="155126"/>
    <lineage>
        <taxon>Eukaryota</taxon>
        <taxon>Fungi</taxon>
        <taxon>Dikarya</taxon>
        <taxon>Basidiomycota</taxon>
        <taxon>Ustilaginomycotina</taxon>
        <taxon>Exobasidiomycetes</taxon>
        <taxon>Tilletiales</taxon>
        <taxon>Tilletiaceae</taxon>
        <taxon>Tilletia</taxon>
    </lineage>
</organism>
<dbReference type="PANTHER" id="PTHR22914:SF16">
    <property type="entry name" value="CHITIN SYNTHASE 3"/>
    <property type="match status" value="1"/>
</dbReference>
<dbReference type="PANTHER" id="PTHR22914">
    <property type="entry name" value="CHITIN SYNTHASE"/>
    <property type="match status" value="1"/>
</dbReference>
<feature type="compositionally biased region" description="Polar residues" evidence="12">
    <location>
        <begin position="1613"/>
        <end position="1622"/>
    </location>
</feature>
<evidence type="ECO:0000256" key="9">
    <source>
        <dbReference type="ARBA" id="ARBA00023136"/>
    </source>
</evidence>
<feature type="compositionally biased region" description="Low complexity" evidence="12">
    <location>
        <begin position="809"/>
        <end position="819"/>
    </location>
</feature>
<evidence type="ECO:0000256" key="5">
    <source>
        <dbReference type="ARBA" id="ARBA00022676"/>
    </source>
</evidence>
<accession>A0AAN6JRK4</accession>
<feature type="transmembrane region" description="Helical" evidence="13">
    <location>
        <begin position="1286"/>
        <end position="1310"/>
    </location>
</feature>
<evidence type="ECO:0000256" key="13">
    <source>
        <dbReference type="SAM" id="Phobius"/>
    </source>
</evidence>
<keyword evidence="6 15" id="KW-0808">Transferase</keyword>
<keyword evidence="7 13" id="KW-0812">Transmembrane</keyword>
<dbReference type="Pfam" id="PF03142">
    <property type="entry name" value="Chitin_synth_2"/>
    <property type="match status" value="1"/>
</dbReference>
<feature type="transmembrane region" description="Helical" evidence="13">
    <location>
        <begin position="1259"/>
        <end position="1279"/>
    </location>
</feature>
<comment type="subcellular location">
    <subcellularLocation>
        <location evidence="2">Cell membrane</location>
        <topology evidence="2">Multi-pass membrane protein</topology>
    </subcellularLocation>
    <subcellularLocation>
        <location evidence="1">Cytoplasmic vesicle membrane</location>
        <topology evidence="1">Multi-pass membrane protein</topology>
    </subcellularLocation>
</comment>
<dbReference type="GO" id="GO:0004100">
    <property type="term" value="F:chitin synthase activity"/>
    <property type="evidence" value="ECO:0007669"/>
    <property type="project" value="UniProtKB-EC"/>
</dbReference>
<evidence type="ECO:0000313" key="16">
    <source>
        <dbReference type="Proteomes" id="UP001176517"/>
    </source>
</evidence>
<dbReference type="EMBL" id="JAPDMZ010000105">
    <property type="protein sequence ID" value="KAK0549778.1"/>
    <property type="molecule type" value="Genomic_DNA"/>
</dbReference>
<dbReference type="Pfam" id="PF22997">
    <property type="entry name" value="CHS4"/>
    <property type="match status" value="1"/>
</dbReference>
<protein>
    <recommendedName>
        <fullName evidence="3">chitin synthase</fullName>
        <ecNumber evidence="3">2.4.1.16</ecNumber>
    </recommendedName>
</protein>
<evidence type="ECO:0000256" key="3">
    <source>
        <dbReference type="ARBA" id="ARBA00012543"/>
    </source>
</evidence>
<reference evidence="15" key="1">
    <citation type="journal article" date="2023" name="PhytoFront">
        <title>Draft Genome Resources of Seven Strains of Tilletia horrida, Causal Agent of Kernel Smut of Rice.</title>
        <authorList>
            <person name="Khanal S."/>
            <person name="Antony Babu S."/>
            <person name="Zhou X.G."/>
        </authorList>
    </citation>
    <scope>NUCLEOTIDE SEQUENCE</scope>
    <source>
        <strain evidence="15">TX6</strain>
    </source>
</reference>
<dbReference type="SUPFAM" id="SSF53448">
    <property type="entry name" value="Nucleotide-diphospho-sugar transferases"/>
    <property type="match status" value="1"/>
</dbReference>
<evidence type="ECO:0000256" key="11">
    <source>
        <dbReference type="ARBA" id="ARBA00023329"/>
    </source>
</evidence>
<dbReference type="EC" id="2.4.1.16" evidence="3"/>
<feature type="compositionally biased region" description="Polar residues" evidence="12">
    <location>
        <begin position="93"/>
        <end position="169"/>
    </location>
</feature>
<dbReference type="GO" id="GO:0030428">
    <property type="term" value="C:cell septum"/>
    <property type="evidence" value="ECO:0007669"/>
    <property type="project" value="TreeGrafter"/>
</dbReference>
<dbReference type="GO" id="GO:0005886">
    <property type="term" value="C:plasma membrane"/>
    <property type="evidence" value="ECO:0007669"/>
    <property type="project" value="UniProtKB-SubCell"/>
</dbReference>
<feature type="region of interest" description="Disordered" evidence="12">
    <location>
        <begin position="1417"/>
        <end position="1547"/>
    </location>
</feature>
<feature type="domain" description="Chitin synthase 4-like" evidence="14">
    <location>
        <begin position="559"/>
        <end position="639"/>
    </location>
</feature>
<evidence type="ECO:0000256" key="1">
    <source>
        <dbReference type="ARBA" id="ARBA00004439"/>
    </source>
</evidence>
<feature type="compositionally biased region" description="Low complexity" evidence="12">
    <location>
        <begin position="14"/>
        <end position="28"/>
    </location>
</feature>
<dbReference type="Gene3D" id="3.90.550.10">
    <property type="entry name" value="Spore Coat Polysaccharide Biosynthesis Protein SpsA, Chain A"/>
    <property type="match status" value="1"/>
</dbReference>
<feature type="region of interest" description="Disordered" evidence="12">
    <location>
        <begin position="1580"/>
        <end position="1683"/>
    </location>
</feature>
<feature type="transmembrane region" description="Helical" evidence="13">
    <location>
        <begin position="354"/>
        <end position="373"/>
    </location>
</feature>
<evidence type="ECO:0000256" key="2">
    <source>
        <dbReference type="ARBA" id="ARBA00004651"/>
    </source>
</evidence>
<feature type="region of interest" description="Disordered" evidence="12">
    <location>
        <begin position="1362"/>
        <end position="1386"/>
    </location>
</feature>
<evidence type="ECO:0000256" key="6">
    <source>
        <dbReference type="ARBA" id="ARBA00022679"/>
    </source>
</evidence>
<dbReference type="GO" id="GO:0030659">
    <property type="term" value="C:cytoplasmic vesicle membrane"/>
    <property type="evidence" value="ECO:0007669"/>
    <property type="project" value="UniProtKB-SubCell"/>
</dbReference>
<feature type="compositionally biased region" description="Polar residues" evidence="12">
    <location>
        <begin position="1631"/>
        <end position="1643"/>
    </location>
</feature>
<feature type="compositionally biased region" description="Polar residues" evidence="12">
    <location>
        <begin position="764"/>
        <end position="773"/>
    </location>
</feature>
<keyword evidence="11" id="KW-0968">Cytoplasmic vesicle</keyword>
<dbReference type="InterPro" id="IPR054295">
    <property type="entry name" value="CHS4-like_dom"/>
</dbReference>
<feature type="region of interest" description="Disordered" evidence="12">
    <location>
        <begin position="1"/>
        <end position="198"/>
    </location>
</feature>
<feature type="transmembrane region" description="Helical" evidence="13">
    <location>
        <begin position="654"/>
        <end position="679"/>
    </location>
</feature>
<dbReference type="CDD" id="cd04190">
    <property type="entry name" value="Chitin_synth_C"/>
    <property type="match status" value="1"/>
</dbReference>
<evidence type="ECO:0000259" key="14">
    <source>
        <dbReference type="Pfam" id="PF22997"/>
    </source>
</evidence>
<gene>
    <name evidence="15" type="primary">CHS3_1</name>
    <name evidence="15" type="ORF">OC846_003934</name>
</gene>
<evidence type="ECO:0000256" key="4">
    <source>
        <dbReference type="ARBA" id="ARBA00022475"/>
    </source>
</evidence>
<feature type="compositionally biased region" description="Basic and acidic residues" evidence="12">
    <location>
        <begin position="1362"/>
        <end position="1376"/>
    </location>
</feature>
<keyword evidence="10" id="KW-0325">Glycoprotein</keyword>
<keyword evidence="9 13" id="KW-0472">Membrane</keyword>
<evidence type="ECO:0000256" key="8">
    <source>
        <dbReference type="ARBA" id="ARBA00022989"/>
    </source>
</evidence>
<keyword evidence="5 15" id="KW-0328">Glycosyltransferase</keyword>
<feature type="compositionally biased region" description="Low complexity" evidence="12">
    <location>
        <begin position="1452"/>
        <end position="1471"/>
    </location>
</feature>
<dbReference type="InterPro" id="IPR004835">
    <property type="entry name" value="Chitin_synth"/>
</dbReference>